<evidence type="ECO:0000256" key="2">
    <source>
        <dbReference type="ARBA" id="ARBA00022842"/>
    </source>
</evidence>
<evidence type="ECO:0000313" key="5">
    <source>
        <dbReference type="Proteomes" id="UP001549104"/>
    </source>
</evidence>
<gene>
    <name evidence="4" type="ORF">ABIC55_000596</name>
</gene>
<dbReference type="RefSeq" id="WP_354312102.1">
    <property type="nucleotide sequence ID" value="NZ_JBEPME010000001.1"/>
</dbReference>
<keyword evidence="1" id="KW-0479">Metal-binding</keyword>
<comment type="caution">
    <text evidence="4">The sequence shown here is derived from an EMBL/GenBank/DDBJ whole genome shotgun (WGS) entry which is preliminary data.</text>
</comment>
<organism evidence="4 5">
    <name type="scientific">Sporosarcina psychrophila</name>
    <name type="common">Bacillus psychrophilus</name>
    <dbReference type="NCBI Taxonomy" id="1476"/>
    <lineage>
        <taxon>Bacteria</taxon>
        <taxon>Bacillati</taxon>
        <taxon>Bacillota</taxon>
        <taxon>Bacilli</taxon>
        <taxon>Bacillales</taxon>
        <taxon>Caryophanaceae</taxon>
        <taxon>Sporosarcina</taxon>
    </lineage>
</organism>
<evidence type="ECO:0000256" key="3">
    <source>
        <dbReference type="ARBA" id="ARBA00023235"/>
    </source>
</evidence>
<proteinExistence type="predicted"/>
<dbReference type="InterPro" id="IPR016055">
    <property type="entry name" value="A-D-PHexomutase_a/b/a-I/II/III"/>
</dbReference>
<keyword evidence="2" id="KW-0460">Magnesium</keyword>
<protein>
    <submittedName>
        <fullName evidence="4">Phosphomannomutase</fullName>
    </submittedName>
</protein>
<sequence>MRTYMHVFEKWMQESSMPDELQHELKVIMRNNEEIEDRFYQYLSFGTGGMRGLLGAGTNRMNVYTIRRVAEGLAQQIKFQVPVVCPLYIGRS</sequence>
<dbReference type="PANTHER" id="PTHR45745">
    <property type="entry name" value="PHOSPHOMANNOMUTASE 45A"/>
    <property type="match status" value="1"/>
</dbReference>
<dbReference type="SUPFAM" id="SSF53738">
    <property type="entry name" value="Phosphoglucomutase, first 3 domains"/>
    <property type="match status" value="1"/>
</dbReference>
<reference evidence="4 5" key="1">
    <citation type="submission" date="2024-06" db="EMBL/GenBank/DDBJ databases">
        <title>Sorghum-associated microbial communities from plants grown in Nebraska, USA.</title>
        <authorList>
            <person name="Schachtman D."/>
        </authorList>
    </citation>
    <scope>NUCLEOTIDE SEQUENCE [LARGE SCALE GENOMIC DNA]</scope>
    <source>
        <strain evidence="4 5">1288</strain>
    </source>
</reference>
<dbReference type="Proteomes" id="UP001549104">
    <property type="component" value="Unassembled WGS sequence"/>
</dbReference>
<name>A0ABV2K356_SPOPS</name>
<dbReference type="EMBL" id="JBEPME010000001">
    <property type="protein sequence ID" value="MET3655512.1"/>
    <property type="molecule type" value="Genomic_DNA"/>
</dbReference>
<accession>A0ABV2K356</accession>
<evidence type="ECO:0000256" key="1">
    <source>
        <dbReference type="ARBA" id="ARBA00022723"/>
    </source>
</evidence>
<dbReference type="PANTHER" id="PTHR45745:SF1">
    <property type="entry name" value="PHOSPHOGLUCOMUTASE 2B-RELATED"/>
    <property type="match status" value="1"/>
</dbReference>
<evidence type="ECO:0000313" key="4">
    <source>
        <dbReference type="EMBL" id="MET3655512.1"/>
    </source>
</evidence>
<keyword evidence="3" id="KW-0413">Isomerase</keyword>
<keyword evidence="5" id="KW-1185">Reference proteome</keyword>
<dbReference type="Gene3D" id="3.40.120.10">
    <property type="entry name" value="Alpha-D-Glucose-1,6-Bisphosphate, subunit A, domain 3"/>
    <property type="match status" value="1"/>
</dbReference>